<evidence type="ECO:0000256" key="1">
    <source>
        <dbReference type="ARBA" id="ARBA00004370"/>
    </source>
</evidence>
<feature type="domain" description="GTD-binding" evidence="5">
    <location>
        <begin position="25"/>
        <end position="113"/>
    </location>
</feature>
<sequence>MAELPGDDLKCKAQGELCFDNDEKNSIRVLERALEEEHAARATLYLELEKERSVAANAADEAMTVFLRLQEEKASIETEAKMNFKRESWSGVGAHQRFSHCSSVAADHIAFCRRNHFSFFFY</sequence>
<protein>
    <recommendedName>
        <fullName evidence="5">GTD-binding domain-containing protein</fullName>
    </recommendedName>
</protein>
<comment type="caution">
    <text evidence="6">The sequence shown here is derived from an EMBL/GenBank/DDBJ whole genome shotgun (WGS) entry which is preliminary data.</text>
</comment>
<accession>A0AAD6RRA2</accession>
<dbReference type="PANTHER" id="PTHR31422">
    <property type="entry name" value="BNAANNG28530D PROTEIN"/>
    <property type="match status" value="1"/>
</dbReference>
<gene>
    <name evidence="6" type="ORF">NC653_003322</name>
</gene>
<keyword evidence="3" id="KW-1133">Transmembrane helix</keyword>
<keyword evidence="7" id="KW-1185">Reference proteome</keyword>
<dbReference type="PROSITE" id="PS51775">
    <property type="entry name" value="GTD_BINDING"/>
    <property type="match status" value="1"/>
</dbReference>
<dbReference type="GO" id="GO:0080115">
    <property type="term" value="F:myosin XI tail binding"/>
    <property type="evidence" value="ECO:0007669"/>
    <property type="project" value="UniProtKB-ARBA"/>
</dbReference>
<evidence type="ECO:0000256" key="3">
    <source>
        <dbReference type="ARBA" id="ARBA00022989"/>
    </source>
</evidence>
<evidence type="ECO:0000256" key="2">
    <source>
        <dbReference type="ARBA" id="ARBA00022692"/>
    </source>
</evidence>
<reference evidence="6 7" key="1">
    <citation type="journal article" date="2023" name="Mol. Ecol. Resour.">
        <title>Chromosome-level genome assembly of a triploid poplar Populus alba 'Berolinensis'.</title>
        <authorList>
            <person name="Chen S."/>
            <person name="Yu Y."/>
            <person name="Wang X."/>
            <person name="Wang S."/>
            <person name="Zhang T."/>
            <person name="Zhou Y."/>
            <person name="He R."/>
            <person name="Meng N."/>
            <person name="Wang Y."/>
            <person name="Liu W."/>
            <person name="Liu Z."/>
            <person name="Liu J."/>
            <person name="Guo Q."/>
            <person name="Huang H."/>
            <person name="Sederoff R.R."/>
            <person name="Wang G."/>
            <person name="Qu G."/>
            <person name="Chen S."/>
        </authorList>
    </citation>
    <scope>NUCLEOTIDE SEQUENCE [LARGE SCALE GENOMIC DNA]</scope>
    <source>
        <strain evidence="6">SC-2020</strain>
    </source>
</reference>
<evidence type="ECO:0000256" key="4">
    <source>
        <dbReference type="ARBA" id="ARBA00023136"/>
    </source>
</evidence>
<evidence type="ECO:0000259" key="5">
    <source>
        <dbReference type="PROSITE" id="PS51775"/>
    </source>
</evidence>
<evidence type="ECO:0000313" key="7">
    <source>
        <dbReference type="Proteomes" id="UP001164929"/>
    </source>
</evidence>
<organism evidence="6 7">
    <name type="scientific">Populus alba x Populus x berolinensis</name>
    <dbReference type="NCBI Taxonomy" id="444605"/>
    <lineage>
        <taxon>Eukaryota</taxon>
        <taxon>Viridiplantae</taxon>
        <taxon>Streptophyta</taxon>
        <taxon>Embryophyta</taxon>
        <taxon>Tracheophyta</taxon>
        <taxon>Spermatophyta</taxon>
        <taxon>Magnoliopsida</taxon>
        <taxon>eudicotyledons</taxon>
        <taxon>Gunneridae</taxon>
        <taxon>Pentapetalae</taxon>
        <taxon>rosids</taxon>
        <taxon>fabids</taxon>
        <taxon>Malpighiales</taxon>
        <taxon>Salicaceae</taxon>
        <taxon>Saliceae</taxon>
        <taxon>Populus</taxon>
    </lineage>
</organism>
<keyword evidence="4" id="KW-0472">Membrane</keyword>
<dbReference type="PANTHER" id="PTHR31422:SF3">
    <property type="entry name" value="GTD-BINDING DOMAIN-CONTAINING PROTEIN"/>
    <property type="match status" value="1"/>
</dbReference>
<comment type="subcellular location">
    <subcellularLocation>
        <location evidence="1">Membrane</location>
    </subcellularLocation>
</comment>
<dbReference type="AlphaFoldDB" id="A0AAD6RRA2"/>
<name>A0AAD6RRA2_9ROSI</name>
<keyword evidence="2" id="KW-0812">Transmembrane</keyword>
<dbReference type="InterPro" id="IPR007656">
    <property type="entry name" value="GTD-bd"/>
</dbReference>
<proteinExistence type="predicted"/>
<dbReference type="Proteomes" id="UP001164929">
    <property type="component" value="Chromosome 1"/>
</dbReference>
<dbReference type="EMBL" id="JAQIZT010000001">
    <property type="protein sequence ID" value="KAJ7013634.1"/>
    <property type="molecule type" value="Genomic_DNA"/>
</dbReference>
<dbReference type="Pfam" id="PF04576">
    <property type="entry name" value="Zein-binding"/>
    <property type="match status" value="1"/>
</dbReference>
<dbReference type="GO" id="GO:0016020">
    <property type="term" value="C:membrane"/>
    <property type="evidence" value="ECO:0007669"/>
    <property type="project" value="UniProtKB-SubCell"/>
</dbReference>
<evidence type="ECO:0000313" key="6">
    <source>
        <dbReference type="EMBL" id="KAJ7013634.1"/>
    </source>
</evidence>